<dbReference type="Pfam" id="PF08308">
    <property type="entry name" value="PEGA"/>
    <property type="match status" value="1"/>
</dbReference>
<feature type="transmembrane region" description="Helical" evidence="7">
    <location>
        <begin position="365"/>
        <end position="387"/>
    </location>
</feature>
<keyword evidence="4 5" id="KW-0067">ATP-binding</keyword>
<dbReference type="PROSITE" id="PS50011">
    <property type="entry name" value="PROTEIN_KINASE_DOM"/>
    <property type="match status" value="1"/>
</dbReference>
<reference evidence="9 10" key="1">
    <citation type="submission" date="2015-08" db="EMBL/GenBank/DDBJ databases">
        <authorList>
            <person name="Babu N.S."/>
            <person name="Beckwith C.J."/>
            <person name="Beseler K.G."/>
            <person name="Brison A."/>
            <person name="Carone J.V."/>
            <person name="Caskin T.P."/>
            <person name="Diamond M."/>
            <person name="Durham M.E."/>
            <person name="Foxe J.M."/>
            <person name="Go M."/>
            <person name="Henderson B.A."/>
            <person name="Jones I.B."/>
            <person name="McGettigan J.A."/>
            <person name="Micheletti S.J."/>
            <person name="Nasrallah M.E."/>
            <person name="Ortiz D."/>
            <person name="Piller C.R."/>
            <person name="Privatt S.R."/>
            <person name="Schneider S.L."/>
            <person name="Sharp S."/>
            <person name="Smith T.C."/>
            <person name="Stanton J.D."/>
            <person name="Ullery H.E."/>
            <person name="Wilson R.J."/>
            <person name="Serrano M.G."/>
            <person name="Buck G."/>
            <person name="Lee V."/>
            <person name="Wang Y."/>
            <person name="Carvalho R."/>
            <person name="Voegtly L."/>
            <person name="Shi R."/>
            <person name="Duckworth R."/>
            <person name="Johnson A."/>
            <person name="Loviza R."/>
            <person name="Walstead R."/>
            <person name="Shah Z."/>
            <person name="Kiflezghi M."/>
            <person name="Wade K."/>
            <person name="Ball S.L."/>
            <person name="Bradley K.W."/>
            <person name="Asai D.J."/>
            <person name="Bowman C.A."/>
            <person name="Russell D.A."/>
            <person name="Pope W.H."/>
            <person name="Jacobs-Sera D."/>
            <person name="Hendrix R.W."/>
            <person name="Hatfull G.F."/>
        </authorList>
    </citation>
    <scope>NUCLEOTIDE SEQUENCE [LARGE SCALE GENOMIC DNA]</scope>
    <source>
        <strain evidence="9 10">DSM 27648</strain>
    </source>
</reference>
<name>A0A0K1PJN8_9BACT</name>
<keyword evidence="3 9" id="KW-0418">Kinase</keyword>
<feature type="domain" description="Protein kinase" evidence="8">
    <location>
        <begin position="1"/>
        <end position="271"/>
    </location>
</feature>
<dbReference type="GO" id="GO:0005524">
    <property type="term" value="F:ATP binding"/>
    <property type="evidence" value="ECO:0007669"/>
    <property type="project" value="UniProtKB-UniRule"/>
</dbReference>
<dbReference type="PANTHER" id="PTHR43289:SF6">
    <property type="entry name" value="SERINE_THREONINE-PROTEIN KINASE NEKL-3"/>
    <property type="match status" value="1"/>
</dbReference>
<accession>A0A0K1PJN8</accession>
<dbReference type="GO" id="GO:0004674">
    <property type="term" value="F:protein serine/threonine kinase activity"/>
    <property type="evidence" value="ECO:0007669"/>
    <property type="project" value="UniProtKB-KW"/>
</dbReference>
<evidence type="ECO:0000313" key="9">
    <source>
        <dbReference type="EMBL" id="AKU93753.1"/>
    </source>
</evidence>
<dbReference type="Proteomes" id="UP000064967">
    <property type="component" value="Chromosome"/>
</dbReference>
<dbReference type="AlphaFoldDB" id="A0A0K1PJN8"/>
<evidence type="ECO:0000256" key="6">
    <source>
        <dbReference type="SAM" id="MobiDB-lite"/>
    </source>
</evidence>
<dbReference type="CDD" id="cd14014">
    <property type="entry name" value="STKc_PknB_like"/>
    <property type="match status" value="1"/>
</dbReference>
<dbReference type="InterPro" id="IPR017441">
    <property type="entry name" value="Protein_kinase_ATP_BS"/>
</dbReference>
<keyword evidence="7" id="KW-0472">Membrane</keyword>
<dbReference type="InterPro" id="IPR011009">
    <property type="entry name" value="Kinase-like_dom_sf"/>
</dbReference>
<evidence type="ECO:0000256" key="5">
    <source>
        <dbReference type="PROSITE-ProRule" id="PRU10141"/>
    </source>
</evidence>
<keyword evidence="2 5" id="KW-0547">Nucleotide-binding</keyword>
<dbReference type="Pfam" id="PF00069">
    <property type="entry name" value="Pkinase"/>
    <property type="match status" value="1"/>
</dbReference>
<keyword evidence="1" id="KW-0808">Transferase</keyword>
<dbReference type="SUPFAM" id="SSF56112">
    <property type="entry name" value="Protein kinase-like (PK-like)"/>
    <property type="match status" value="1"/>
</dbReference>
<feature type="region of interest" description="Disordered" evidence="6">
    <location>
        <begin position="491"/>
        <end position="516"/>
    </location>
</feature>
<evidence type="ECO:0000256" key="4">
    <source>
        <dbReference type="ARBA" id="ARBA00022840"/>
    </source>
</evidence>
<dbReference type="InterPro" id="IPR013229">
    <property type="entry name" value="PEGA"/>
</dbReference>
<protein>
    <submittedName>
        <fullName evidence="9">Serine/threonine protein kinase</fullName>
    </submittedName>
</protein>
<dbReference type="KEGG" id="llu:AKJ09_00417"/>
<dbReference type="InterPro" id="IPR000719">
    <property type="entry name" value="Prot_kinase_dom"/>
</dbReference>
<dbReference type="Gene3D" id="1.10.510.10">
    <property type="entry name" value="Transferase(Phosphotransferase) domain 1"/>
    <property type="match status" value="1"/>
</dbReference>
<keyword evidence="7" id="KW-0812">Transmembrane</keyword>
<evidence type="ECO:0000256" key="1">
    <source>
        <dbReference type="ARBA" id="ARBA00022679"/>
    </source>
</evidence>
<evidence type="ECO:0000259" key="8">
    <source>
        <dbReference type="PROSITE" id="PS50011"/>
    </source>
</evidence>
<keyword evidence="9" id="KW-0723">Serine/threonine-protein kinase</keyword>
<organism evidence="9 10">
    <name type="scientific">Labilithrix luteola</name>
    <dbReference type="NCBI Taxonomy" id="1391654"/>
    <lineage>
        <taxon>Bacteria</taxon>
        <taxon>Pseudomonadati</taxon>
        <taxon>Myxococcota</taxon>
        <taxon>Polyangia</taxon>
        <taxon>Polyangiales</taxon>
        <taxon>Labilitrichaceae</taxon>
        <taxon>Labilithrix</taxon>
    </lineage>
</organism>
<dbReference type="PATRIC" id="fig|1391654.3.peg.432"/>
<dbReference type="InterPro" id="IPR008266">
    <property type="entry name" value="Tyr_kinase_AS"/>
</dbReference>
<dbReference type="EMBL" id="CP012333">
    <property type="protein sequence ID" value="AKU93753.1"/>
    <property type="molecule type" value="Genomic_DNA"/>
</dbReference>
<dbReference type="PANTHER" id="PTHR43289">
    <property type="entry name" value="MITOGEN-ACTIVATED PROTEIN KINASE KINASE KINASE 20-RELATED"/>
    <property type="match status" value="1"/>
</dbReference>
<proteinExistence type="predicted"/>
<feature type="binding site" evidence="5">
    <location>
        <position position="30"/>
    </location>
    <ligand>
        <name>ATP</name>
        <dbReference type="ChEBI" id="CHEBI:30616"/>
    </ligand>
</feature>
<keyword evidence="7" id="KW-1133">Transmembrane helix</keyword>
<dbReference type="PROSITE" id="PS00107">
    <property type="entry name" value="PROTEIN_KINASE_ATP"/>
    <property type="match status" value="1"/>
</dbReference>
<dbReference type="STRING" id="1391654.AKJ09_00417"/>
<evidence type="ECO:0000256" key="2">
    <source>
        <dbReference type="ARBA" id="ARBA00022741"/>
    </source>
</evidence>
<keyword evidence="10" id="KW-1185">Reference proteome</keyword>
<evidence type="ECO:0000256" key="3">
    <source>
        <dbReference type="ARBA" id="ARBA00022777"/>
    </source>
</evidence>
<evidence type="ECO:0000313" key="10">
    <source>
        <dbReference type="Proteomes" id="UP000064967"/>
    </source>
</evidence>
<evidence type="ECO:0000256" key="7">
    <source>
        <dbReference type="SAM" id="Phobius"/>
    </source>
</evidence>
<sequence length="516" mass="54660">MVAHLGGGANSEVSLASVDGSEELKLAVVKRLKLGADAEPDVLAQFADEARLSLLLKHANIAAGLTAGQDSDGPFLVIEYLDGQTLARIRSRAARQAGGLPRPIALYIVMAIAAGLAHAHELKEADKALQLVHRDVSPENILVGYDGSAKLVDFSASSSKASTVQGRAAATKGNIWYMAPEQAKVGVNVDARADVFALGLVLWELLAGKRMWEGMSEADVIARLTDEAPLPKLRTVVPDIPDPLDGICSWALEKVRDDRFENAGQMREALEQTTRKLGLTATPNEVGSFVASLFEEDRAALREKIVDAVAAGESSRSLPRLMSPSSSHQLPALSSNARIPTSANASGPVQVVEVVKEAPSNDRRFTLVLVAGVLVAFCVVAIVAMTAKKGDDESAKPVVTARPANTVPVEPAQSAWVEPEEVTIEISVTPPSAALFVDGVKTGSTHYRTKVARGTYVHDVRAEAEGFDTRTTKIVFDRDRTIELALVKSAPTATAARRGAPPARPNAAPSAHPDTP</sequence>
<dbReference type="PROSITE" id="PS00109">
    <property type="entry name" value="PROTEIN_KINASE_TYR"/>
    <property type="match status" value="1"/>
</dbReference>
<gene>
    <name evidence="9" type="ORF">AKJ09_00417</name>
</gene>
<dbReference type="Gene3D" id="3.30.200.20">
    <property type="entry name" value="Phosphorylase Kinase, domain 1"/>
    <property type="match status" value="1"/>
</dbReference>